<evidence type="ECO:0000259" key="5">
    <source>
        <dbReference type="Pfam" id="PF10451"/>
    </source>
</evidence>
<gene>
    <name evidence="6" type="ORF">A1O9_12288</name>
</gene>
<evidence type="ECO:0000313" key="6">
    <source>
        <dbReference type="EMBL" id="KEF51653.1"/>
    </source>
</evidence>
<dbReference type="GO" id="GO:0000781">
    <property type="term" value="C:chromosome, telomeric region"/>
    <property type="evidence" value="ECO:0007669"/>
    <property type="project" value="UniProtKB-SubCell"/>
</dbReference>
<dbReference type="OrthoDB" id="77828at2759"/>
<keyword evidence="2" id="KW-0158">Chromosome</keyword>
<keyword evidence="3" id="KW-0779">Telomere</keyword>
<comment type="subcellular location">
    <subcellularLocation>
        <location evidence="1">Chromosome</location>
        <location evidence="1">Telomere</location>
    </subcellularLocation>
</comment>
<dbReference type="HOGENOM" id="CLU_054798_1_1_1"/>
<proteinExistence type="predicted"/>
<dbReference type="Gene3D" id="2.40.50.140">
    <property type="entry name" value="Nucleic acid-binding proteins"/>
    <property type="match status" value="1"/>
</dbReference>
<comment type="caution">
    <text evidence="6">The sequence shown here is derived from an EMBL/GenBank/DDBJ whole genome shotgun (WGS) entry which is preliminary data.</text>
</comment>
<feature type="domain" description="CST complex subunit Stn1 N-terminal" evidence="5">
    <location>
        <begin position="35"/>
        <end position="131"/>
    </location>
</feature>
<dbReference type="Proteomes" id="UP000027920">
    <property type="component" value="Unassembled WGS sequence"/>
</dbReference>
<dbReference type="GeneID" id="25287182"/>
<evidence type="ECO:0000256" key="2">
    <source>
        <dbReference type="ARBA" id="ARBA00022454"/>
    </source>
</evidence>
<feature type="compositionally biased region" description="Basic and acidic residues" evidence="4">
    <location>
        <begin position="16"/>
        <end position="31"/>
    </location>
</feature>
<dbReference type="VEuPathDB" id="FungiDB:A1O9_12288"/>
<reference evidence="6 7" key="1">
    <citation type="submission" date="2013-03" db="EMBL/GenBank/DDBJ databases">
        <title>The Genome Sequence of Exophiala aquamarina CBS 119918.</title>
        <authorList>
            <consortium name="The Broad Institute Genomics Platform"/>
            <person name="Cuomo C."/>
            <person name="de Hoog S."/>
            <person name="Gorbushina A."/>
            <person name="Walker B."/>
            <person name="Young S.K."/>
            <person name="Zeng Q."/>
            <person name="Gargeya S."/>
            <person name="Fitzgerald M."/>
            <person name="Haas B."/>
            <person name="Abouelleil A."/>
            <person name="Allen A.W."/>
            <person name="Alvarado L."/>
            <person name="Arachchi H.M."/>
            <person name="Berlin A.M."/>
            <person name="Chapman S.B."/>
            <person name="Gainer-Dewar J."/>
            <person name="Goldberg J."/>
            <person name="Griggs A."/>
            <person name="Gujja S."/>
            <person name="Hansen M."/>
            <person name="Howarth C."/>
            <person name="Imamovic A."/>
            <person name="Ireland A."/>
            <person name="Larimer J."/>
            <person name="McCowan C."/>
            <person name="Murphy C."/>
            <person name="Pearson M."/>
            <person name="Poon T.W."/>
            <person name="Priest M."/>
            <person name="Roberts A."/>
            <person name="Saif S."/>
            <person name="Shea T."/>
            <person name="Sisk P."/>
            <person name="Sykes S."/>
            <person name="Wortman J."/>
            <person name="Nusbaum C."/>
            <person name="Birren B."/>
        </authorList>
    </citation>
    <scope>NUCLEOTIDE SEQUENCE [LARGE SCALE GENOMIC DNA]</scope>
    <source>
        <strain evidence="6 7">CBS 119918</strain>
    </source>
</reference>
<sequence length="316" mass="36232">MQQLPKQVLRPKTHRHEPAGRGSDHNDAPKDGSRLTFYPAYCFKASETYTKWVKLTARDIHSTLKPHSKYNEVTTDSGERGGLLLFYLNHPIQFVQVVGVVVVFEEYFEKFWLFTLDDSSGATLDVCCPKPEKKANEGGGKLGSHVNKAPRRSVGEQQATDSARTCDNEDPDVVAQRSLHATLARLDIGTVVQAKGIITTFRSVRQLELIRLSIIPTTSHELSLISSRSQFLASTLSKAWAVSPQKQKALLLEAQGEHEGKNERERKRRERRELLREREERHARRIRRQYEREEHERKKSSEQARVSAQQVQKERR</sequence>
<feature type="region of interest" description="Disordered" evidence="4">
    <location>
        <begin position="132"/>
        <end position="170"/>
    </location>
</feature>
<dbReference type="STRING" id="1182545.A0A072NX94"/>
<feature type="compositionally biased region" description="Basic and acidic residues" evidence="4">
    <location>
        <begin position="255"/>
        <end position="302"/>
    </location>
</feature>
<accession>A0A072NX94</accession>
<dbReference type="AlphaFoldDB" id="A0A072NX94"/>
<organism evidence="6 7">
    <name type="scientific">Exophiala aquamarina CBS 119918</name>
    <dbReference type="NCBI Taxonomy" id="1182545"/>
    <lineage>
        <taxon>Eukaryota</taxon>
        <taxon>Fungi</taxon>
        <taxon>Dikarya</taxon>
        <taxon>Ascomycota</taxon>
        <taxon>Pezizomycotina</taxon>
        <taxon>Eurotiomycetes</taxon>
        <taxon>Chaetothyriomycetidae</taxon>
        <taxon>Chaetothyriales</taxon>
        <taxon>Herpotrichiellaceae</taxon>
        <taxon>Exophiala</taxon>
    </lineage>
</organism>
<feature type="region of interest" description="Disordered" evidence="4">
    <location>
        <begin position="252"/>
        <end position="316"/>
    </location>
</feature>
<protein>
    <recommendedName>
        <fullName evidence="5">CST complex subunit Stn1 N-terminal domain-containing protein</fullName>
    </recommendedName>
</protein>
<evidence type="ECO:0000313" key="7">
    <source>
        <dbReference type="Proteomes" id="UP000027920"/>
    </source>
</evidence>
<dbReference type="EMBL" id="AMGV01000022">
    <property type="protein sequence ID" value="KEF51653.1"/>
    <property type="molecule type" value="Genomic_DNA"/>
</dbReference>
<feature type="compositionally biased region" description="Polar residues" evidence="4">
    <location>
        <begin position="155"/>
        <end position="165"/>
    </location>
</feature>
<dbReference type="Pfam" id="PF10451">
    <property type="entry name" value="Stn1"/>
    <property type="match status" value="1"/>
</dbReference>
<feature type="region of interest" description="Disordered" evidence="4">
    <location>
        <begin position="1"/>
        <end position="31"/>
    </location>
</feature>
<evidence type="ECO:0000256" key="3">
    <source>
        <dbReference type="ARBA" id="ARBA00022895"/>
    </source>
</evidence>
<dbReference type="InterPro" id="IPR018856">
    <property type="entry name" value="Stn1_N"/>
</dbReference>
<dbReference type="InterPro" id="IPR012340">
    <property type="entry name" value="NA-bd_OB-fold"/>
</dbReference>
<evidence type="ECO:0000256" key="1">
    <source>
        <dbReference type="ARBA" id="ARBA00004574"/>
    </source>
</evidence>
<keyword evidence="7" id="KW-1185">Reference proteome</keyword>
<name>A0A072NX94_9EURO</name>
<evidence type="ECO:0000256" key="4">
    <source>
        <dbReference type="SAM" id="MobiDB-lite"/>
    </source>
</evidence>
<dbReference type="RefSeq" id="XP_013254243.1">
    <property type="nucleotide sequence ID" value="XM_013398789.1"/>
</dbReference>
<feature type="compositionally biased region" description="Polar residues" evidence="4">
    <location>
        <begin position="303"/>
        <end position="316"/>
    </location>
</feature>